<organism evidence="12 13">
    <name type="scientific">Imshaugia aleurites</name>
    <dbReference type="NCBI Taxonomy" id="172621"/>
    <lineage>
        <taxon>Eukaryota</taxon>
        <taxon>Fungi</taxon>
        <taxon>Dikarya</taxon>
        <taxon>Ascomycota</taxon>
        <taxon>Pezizomycotina</taxon>
        <taxon>Lecanoromycetes</taxon>
        <taxon>OSLEUM clade</taxon>
        <taxon>Lecanoromycetidae</taxon>
        <taxon>Lecanorales</taxon>
        <taxon>Lecanorineae</taxon>
        <taxon>Parmeliaceae</taxon>
        <taxon>Imshaugia</taxon>
    </lineage>
</organism>
<sequence length="126" mass="14572">MGFTTNLFSGFTLTSTTLYLSLLYHQRARTHQAALLHQQTLLLNSLTDPEIASELATIADANYSGGLREGIKPYRMEKAPWTERWKDRWNGEVEGAVRYVQGIRWWSVREGMAGRAREWRDGDRRL</sequence>
<evidence type="ECO:0000256" key="4">
    <source>
        <dbReference type="ARBA" id="ARBA00018170"/>
    </source>
</evidence>
<evidence type="ECO:0000256" key="3">
    <source>
        <dbReference type="ARBA" id="ARBA00009188"/>
    </source>
</evidence>
<evidence type="ECO:0000256" key="5">
    <source>
        <dbReference type="ARBA" id="ARBA00022692"/>
    </source>
</evidence>
<keyword evidence="5" id="KW-0812">Transmembrane</keyword>
<proteinExistence type="inferred from homology"/>
<reference evidence="12" key="1">
    <citation type="submission" date="2021-03" db="EMBL/GenBank/DDBJ databases">
        <authorList>
            <person name="Tagirdzhanova G."/>
        </authorList>
    </citation>
    <scope>NUCLEOTIDE SEQUENCE</scope>
</reference>
<dbReference type="OrthoDB" id="4037694at2759"/>
<keyword evidence="8" id="KW-0472">Membrane</keyword>
<dbReference type="EMBL" id="CAJPDT010000011">
    <property type="protein sequence ID" value="CAF9913272.1"/>
    <property type="molecule type" value="Genomic_DNA"/>
</dbReference>
<keyword evidence="6" id="KW-1133">Transmembrane helix</keyword>
<comment type="caution">
    <text evidence="12">The sequence shown here is derived from an EMBL/GenBank/DDBJ whole genome shotgun (WGS) entry which is preliminary data.</text>
</comment>
<dbReference type="InterPro" id="IPR031463">
    <property type="entry name" value="Mic12"/>
</dbReference>
<comment type="similarity">
    <text evidence="3 11">Belongs to the MICOS complex subunit Mic12 family.</text>
</comment>
<gene>
    <name evidence="12" type="ORF">IMSHALPRED_000961</name>
</gene>
<dbReference type="Proteomes" id="UP000664534">
    <property type="component" value="Unassembled WGS sequence"/>
</dbReference>
<evidence type="ECO:0000256" key="2">
    <source>
        <dbReference type="ARBA" id="ARBA00004370"/>
    </source>
</evidence>
<evidence type="ECO:0000256" key="8">
    <source>
        <dbReference type="ARBA" id="ARBA00023136"/>
    </source>
</evidence>
<dbReference type="AlphaFoldDB" id="A0A8H3EVR3"/>
<evidence type="ECO:0000256" key="7">
    <source>
        <dbReference type="ARBA" id="ARBA00023128"/>
    </source>
</evidence>
<dbReference type="GO" id="GO:0042407">
    <property type="term" value="P:cristae formation"/>
    <property type="evidence" value="ECO:0007669"/>
    <property type="project" value="InterPro"/>
</dbReference>
<evidence type="ECO:0000256" key="1">
    <source>
        <dbReference type="ARBA" id="ARBA00002689"/>
    </source>
</evidence>
<dbReference type="GO" id="GO:0061617">
    <property type="term" value="C:MICOS complex"/>
    <property type="evidence" value="ECO:0007669"/>
    <property type="project" value="UniProtKB-UniRule"/>
</dbReference>
<comment type="subcellular location">
    <subcellularLocation>
        <location evidence="2">Membrane</location>
    </subcellularLocation>
    <subcellularLocation>
        <location evidence="11">Mitochondrion inner membrane</location>
        <topology evidence="11">Single-pass membrane protein</topology>
    </subcellularLocation>
</comment>
<keyword evidence="7 11" id="KW-0496">Mitochondrion</keyword>
<comment type="function">
    <text evidence="1 11">Component of the MICOS complex, a large protein complex of the mitochondrial inner membrane that plays crucial roles in the maintenance of crista junctions, inner membrane architecture, and formation of contact sites to the outer membrane.</text>
</comment>
<evidence type="ECO:0000256" key="10">
    <source>
        <dbReference type="ARBA" id="ARBA00032985"/>
    </source>
</evidence>
<evidence type="ECO:0000313" key="12">
    <source>
        <dbReference type="EMBL" id="CAF9913272.1"/>
    </source>
</evidence>
<dbReference type="GO" id="GO:0044284">
    <property type="term" value="C:mitochondrial crista junction"/>
    <property type="evidence" value="ECO:0007669"/>
    <property type="project" value="InterPro"/>
</dbReference>
<accession>A0A8H3EVR3</accession>
<evidence type="ECO:0000256" key="6">
    <source>
        <dbReference type="ARBA" id="ARBA00022989"/>
    </source>
</evidence>
<name>A0A8H3EVR3_9LECA</name>
<dbReference type="Pfam" id="PF17050">
    <property type="entry name" value="AIM5"/>
    <property type="match status" value="1"/>
</dbReference>
<evidence type="ECO:0000256" key="9">
    <source>
        <dbReference type="ARBA" id="ARBA00032159"/>
    </source>
</evidence>
<keyword evidence="11" id="KW-0999">Mitochondrion inner membrane</keyword>
<protein>
    <recommendedName>
        <fullName evidence="4 11">MICOS complex subunit MIC12</fullName>
    </recommendedName>
    <alternativeName>
        <fullName evidence="10 11">Altered inheritance of mitochondria protein 5, mitochondrial</fullName>
    </alternativeName>
    <alternativeName>
        <fullName evidence="9 11">Found in mitochondrial proteome protein 51</fullName>
    </alternativeName>
</protein>
<evidence type="ECO:0000313" key="13">
    <source>
        <dbReference type="Proteomes" id="UP000664534"/>
    </source>
</evidence>
<evidence type="ECO:0000256" key="11">
    <source>
        <dbReference type="RuleBase" id="RU363010"/>
    </source>
</evidence>
<keyword evidence="13" id="KW-1185">Reference proteome</keyword>
<comment type="subunit">
    <text evidence="11">Component of the mitochondrial contact site and cristae organizing system (MICOS) complex.</text>
</comment>